<gene>
    <name evidence="1" type="ORF">MRATA1EN22A_LOCUS3801</name>
</gene>
<dbReference type="EMBL" id="OX596095">
    <property type="protein sequence ID" value="CAM9528005.1"/>
    <property type="molecule type" value="Genomic_DNA"/>
</dbReference>
<accession>A0AC59YAQ6</accession>
<dbReference type="Proteomes" id="UP001162501">
    <property type="component" value="Chromosome 11"/>
</dbReference>
<organism evidence="1 2">
    <name type="scientific">Rangifer tarandus platyrhynchus</name>
    <name type="common">Svalbard reindeer</name>
    <dbReference type="NCBI Taxonomy" id="3082113"/>
    <lineage>
        <taxon>Eukaryota</taxon>
        <taxon>Metazoa</taxon>
        <taxon>Chordata</taxon>
        <taxon>Craniata</taxon>
        <taxon>Vertebrata</taxon>
        <taxon>Euteleostomi</taxon>
        <taxon>Mammalia</taxon>
        <taxon>Eutheria</taxon>
        <taxon>Laurasiatheria</taxon>
        <taxon>Artiodactyla</taxon>
        <taxon>Ruminantia</taxon>
        <taxon>Pecora</taxon>
        <taxon>Cervidae</taxon>
        <taxon>Odocoileinae</taxon>
        <taxon>Rangifer</taxon>
    </lineage>
</organism>
<proteinExistence type="predicted"/>
<evidence type="ECO:0000313" key="2">
    <source>
        <dbReference type="Proteomes" id="UP001162501"/>
    </source>
</evidence>
<evidence type="ECO:0000313" key="1">
    <source>
        <dbReference type="EMBL" id="CAM9528005.1"/>
    </source>
</evidence>
<reference evidence="1" key="2">
    <citation type="submission" date="2025-03" db="EMBL/GenBank/DDBJ databases">
        <authorList>
            <consortium name="ELIXIR-Norway"/>
            <consortium name="Elixir Norway"/>
        </authorList>
    </citation>
    <scope>NUCLEOTIDE SEQUENCE</scope>
</reference>
<protein>
    <submittedName>
        <fullName evidence="1">Uncharacterized protein</fullName>
    </submittedName>
</protein>
<reference evidence="1" key="1">
    <citation type="submission" date="2023-05" db="EMBL/GenBank/DDBJ databases">
        <authorList>
            <consortium name="ELIXIR-Norway"/>
        </authorList>
    </citation>
    <scope>NUCLEOTIDE SEQUENCE</scope>
</reference>
<name>A0AC59YAQ6_RANTA</name>
<sequence>MVLRFTRTAGRAGVTGPARTAPHPSITPLPLCSIFNLISHFSTLRSPNLSRLTHQGCCSEDGRLCREQETSALPEPWEPEVPAKALAGLCSLCRLCRSIGSPPFSELLLGAPAYSCISAGSPPVLLASPGCLLMRVSW</sequence>